<evidence type="ECO:0000256" key="4">
    <source>
        <dbReference type="RuleBase" id="RU003690"/>
    </source>
</evidence>
<reference evidence="6" key="2">
    <citation type="submission" date="2020-02" db="EMBL/GenBank/DDBJ databases">
        <authorList>
            <person name="Studholme D.J."/>
        </authorList>
    </citation>
    <scope>NUCLEOTIDE SEQUENCE</scope>
    <source>
        <strain evidence="6">00238/432</strain>
    </source>
</reference>
<dbReference type="PROSITE" id="PS00572">
    <property type="entry name" value="GLYCOSYL_HYDROL_F1_1"/>
    <property type="match status" value="1"/>
</dbReference>
<dbReference type="GO" id="GO:0008422">
    <property type="term" value="F:beta-glucosidase activity"/>
    <property type="evidence" value="ECO:0007669"/>
    <property type="project" value="TreeGrafter"/>
</dbReference>
<dbReference type="Gene3D" id="3.20.20.80">
    <property type="entry name" value="Glycosidases"/>
    <property type="match status" value="1"/>
</dbReference>
<dbReference type="NCBIfam" id="NF046042">
    <property type="entry name" value="LicT"/>
    <property type="match status" value="1"/>
</dbReference>
<dbReference type="PRINTS" id="PR00131">
    <property type="entry name" value="GLHYDRLASE1"/>
</dbReference>
<dbReference type="GO" id="GO:0006355">
    <property type="term" value="P:regulation of DNA-templated transcription"/>
    <property type="evidence" value="ECO:0007669"/>
    <property type="project" value="InterPro"/>
</dbReference>
<proteinExistence type="inferred from homology"/>
<dbReference type="InterPro" id="IPR001360">
    <property type="entry name" value="Glyco_hydro_1"/>
</dbReference>
<organism evidence="6 7">
    <name type="scientific">Phytophthora kernoviae 00238/432</name>
    <dbReference type="NCBI Taxonomy" id="1284355"/>
    <lineage>
        <taxon>Eukaryota</taxon>
        <taxon>Sar</taxon>
        <taxon>Stramenopiles</taxon>
        <taxon>Oomycota</taxon>
        <taxon>Peronosporomycetes</taxon>
        <taxon>Peronosporales</taxon>
        <taxon>Peronosporaceae</taxon>
        <taxon>Phytophthora</taxon>
    </lineage>
</organism>
<dbReference type="InterPro" id="IPR036634">
    <property type="entry name" value="PRD_sf"/>
</dbReference>
<dbReference type="Pfam" id="PF00874">
    <property type="entry name" value="PRD"/>
    <property type="match status" value="2"/>
</dbReference>
<protein>
    <recommendedName>
        <fullName evidence="5">PRD domain-containing protein</fullName>
    </recommendedName>
</protein>
<accession>A0A8J4SQ89</accession>
<dbReference type="SUPFAM" id="SSF51445">
    <property type="entry name" value="(Trans)glycosidases"/>
    <property type="match status" value="1"/>
</dbReference>
<name>A0A8J4SQ89_9STRA</name>
<reference evidence="6" key="1">
    <citation type="journal article" date="2015" name="Genom Data">
        <title>Draft genome sequences of Phytophthora kernoviae and Phytophthora ramorum lineage EU2 from Scotland.</title>
        <authorList>
            <person name="Sambles C."/>
            <person name="Schlenzig A."/>
            <person name="O'Neill P."/>
            <person name="Grant M."/>
            <person name="Studholme D.J."/>
        </authorList>
    </citation>
    <scope>NUCLEOTIDE SEQUENCE</scope>
    <source>
        <strain evidence="6">00238/432</strain>
    </source>
</reference>
<dbReference type="SUPFAM" id="SSF50151">
    <property type="entry name" value="SacY-like RNA-binding domain"/>
    <property type="match status" value="1"/>
</dbReference>
<feature type="active site" description="Nucleophile" evidence="3">
    <location>
        <position position="328"/>
    </location>
</feature>
<dbReference type="Pfam" id="PF00232">
    <property type="entry name" value="Glyco_hydro_1"/>
    <property type="match status" value="1"/>
</dbReference>
<dbReference type="Proteomes" id="UP000702964">
    <property type="component" value="Unassembled WGS sequence"/>
</dbReference>
<evidence type="ECO:0000313" key="6">
    <source>
        <dbReference type="EMBL" id="KAF4325894.1"/>
    </source>
</evidence>
<evidence type="ECO:0000256" key="2">
    <source>
        <dbReference type="ARBA" id="ARBA00023295"/>
    </source>
</evidence>
<feature type="domain" description="PRD" evidence="5">
    <location>
        <begin position="474"/>
        <end position="579"/>
    </location>
</feature>
<evidence type="ECO:0000256" key="3">
    <source>
        <dbReference type="PROSITE-ProRule" id="PRU10055"/>
    </source>
</evidence>
<dbReference type="PROSITE" id="PS51372">
    <property type="entry name" value="PRD_2"/>
    <property type="match status" value="2"/>
</dbReference>
<comment type="caution">
    <text evidence="6">The sequence shown here is derived from an EMBL/GenBank/DDBJ whole genome shotgun (WGS) entry which is preliminary data.</text>
</comment>
<feature type="domain" description="PRD" evidence="5">
    <location>
        <begin position="580"/>
        <end position="691"/>
    </location>
</feature>
<dbReference type="PANTHER" id="PTHR10353">
    <property type="entry name" value="GLYCOSYL HYDROLASE"/>
    <property type="match status" value="1"/>
</dbReference>
<dbReference type="InterPro" id="IPR036650">
    <property type="entry name" value="CAT_RNA-bd_dom_sf"/>
</dbReference>
<dbReference type="GO" id="GO:0003723">
    <property type="term" value="F:RNA binding"/>
    <property type="evidence" value="ECO:0007669"/>
    <property type="project" value="InterPro"/>
</dbReference>
<dbReference type="InterPro" id="IPR018120">
    <property type="entry name" value="Glyco_hydro_1_AS"/>
</dbReference>
<dbReference type="Gene3D" id="2.30.24.10">
    <property type="entry name" value="CAT RNA-binding domain"/>
    <property type="match status" value="1"/>
</dbReference>
<dbReference type="AlphaFoldDB" id="A0A8J4SQ89"/>
<comment type="similarity">
    <text evidence="4">Belongs to the glycosyl hydrolase 1 family.</text>
</comment>
<keyword evidence="2" id="KW-0326">Glycosidase</keyword>
<dbReference type="GO" id="GO:0005829">
    <property type="term" value="C:cytosol"/>
    <property type="evidence" value="ECO:0007669"/>
    <property type="project" value="TreeGrafter"/>
</dbReference>
<evidence type="ECO:0000256" key="1">
    <source>
        <dbReference type="ARBA" id="ARBA00022801"/>
    </source>
</evidence>
<dbReference type="SMART" id="SM01061">
    <property type="entry name" value="CAT_RBD"/>
    <property type="match status" value="1"/>
</dbReference>
<dbReference type="EMBL" id="AOFI03000002">
    <property type="protein sequence ID" value="KAF4325894.1"/>
    <property type="molecule type" value="Genomic_DNA"/>
</dbReference>
<dbReference type="GO" id="GO:0016052">
    <property type="term" value="P:carbohydrate catabolic process"/>
    <property type="evidence" value="ECO:0007669"/>
    <property type="project" value="TreeGrafter"/>
</dbReference>
<dbReference type="InterPro" id="IPR011608">
    <property type="entry name" value="PRD"/>
</dbReference>
<dbReference type="PANTHER" id="PTHR10353:SF122">
    <property type="entry name" value="6-PHOSPHO-BETA-GLUCOSIDASE ASCB-RELATED"/>
    <property type="match status" value="1"/>
</dbReference>
<gene>
    <name evidence="6" type="ORF">G195_000526</name>
</gene>
<evidence type="ECO:0000313" key="7">
    <source>
        <dbReference type="Proteomes" id="UP000702964"/>
    </source>
</evidence>
<dbReference type="InterPro" id="IPR004341">
    <property type="entry name" value="CAT_RNA-bd_dom"/>
</dbReference>
<dbReference type="Gene3D" id="1.10.1790.10">
    <property type="entry name" value="PRD domain"/>
    <property type="match status" value="2"/>
</dbReference>
<dbReference type="Pfam" id="PF03123">
    <property type="entry name" value="CAT_RBD"/>
    <property type="match status" value="1"/>
</dbReference>
<sequence length="692" mass="79811">MPHGITTPRTEGPTEDNLKLIGIDFYNRYKEDVKLFAEMGFKVFRTSIAWSRVFPKGDELEPNEKGLQFYDDLFDECHKYGIEPLVTISHYETPLHLSKTYDGWVNRKMIEFYERYVTVLFNRFKGKVKYWLTFNEINSILEEPFMSGGIYTPKSELSKQDLYQAIHHELVASALAVKLGHEIMPGAKIGCMVLSMPTYPLTPNPDDVVAAMHAEQRNDIFADIHARGYYPKYINRYFKANNINIKFEDGDAEILKHTVDFISFSYYVSICETGDPQKRVEGKGNLFAGVQNPYLKASEWGWQIDPQGLRVTLNKYWDRYQKPLFIVENGLGAADELITDENGNKTVNDDYRIQYLNDHLVQVGEAIEDGVEVMGYTSWGCIDLVSASTAEMKKRYGFIYVDRNNDGTEMKIEKVLNNNVVTVIDPGGNELVVMGRGIAFKKHTGETIDDSLVEKIFSLESKEVSQKLKTLLSDIPVEYVECSDEIIRYAETVLGEKLHESIYISLTDHIHFAIDRHRQGLQIRNALFWEIKRMYRKEYAIGLKALQIIEETLGVLLPEDECAFIAMHLVNAQMNGEMRETISITNIVKDILNIVRRSFVIELDEDSLSYYRFLTHLKFFAQRVLQGTAIEDKEADNPLHDLVSKQYPEAHACAVKINEYTRKIYNRILSKEEILYLTIHIERVVRTEQTIE</sequence>
<dbReference type="FunFam" id="3.20.20.80:FF:000004">
    <property type="entry name" value="Beta-glucosidase 6-phospho-beta-glucosidase"/>
    <property type="match status" value="1"/>
</dbReference>
<evidence type="ECO:0000259" key="5">
    <source>
        <dbReference type="PROSITE" id="PS51372"/>
    </source>
</evidence>
<dbReference type="InterPro" id="IPR017853">
    <property type="entry name" value="GH"/>
</dbReference>
<keyword evidence="1" id="KW-0378">Hydrolase</keyword>
<dbReference type="SUPFAM" id="SSF63520">
    <property type="entry name" value="PTS-regulatory domain, PRD"/>
    <property type="match status" value="2"/>
</dbReference>